<dbReference type="EC" id="3.6.1.57" evidence="2"/>
<name>A0ABW7LT28_9PSED</name>
<proteinExistence type="predicted"/>
<dbReference type="InterPro" id="IPR020023">
    <property type="entry name" value="PseG"/>
</dbReference>
<evidence type="ECO:0000259" key="1">
    <source>
        <dbReference type="Pfam" id="PF04101"/>
    </source>
</evidence>
<dbReference type="InterPro" id="IPR007235">
    <property type="entry name" value="Glyco_trans_28_C"/>
</dbReference>
<dbReference type="NCBIfam" id="TIGR03590">
    <property type="entry name" value="PseG"/>
    <property type="match status" value="1"/>
</dbReference>
<organism evidence="2 3">
    <name type="scientific">Pseudomonas kulmbachensis</name>
    <dbReference type="NCBI Taxonomy" id="3043408"/>
    <lineage>
        <taxon>Bacteria</taxon>
        <taxon>Pseudomonadati</taxon>
        <taxon>Pseudomonadota</taxon>
        <taxon>Gammaproteobacteria</taxon>
        <taxon>Pseudomonadales</taxon>
        <taxon>Pseudomonadaceae</taxon>
        <taxon>Pseudomonas</taxon>
    </lineage>
</organism>
<reference evidence="2 3" key="1">
    <citation type="submission" date="2024-10" db="EMBL/GenBank/DDBJ databases">
        <title>Aeromonas and Pseudomonas from the Cagarras Archipelago, Rio de Janeiro, Brazil.</title>
        <authorList>
            <person name="Canellas A.L.B."/>
            <person name="Laport M.S."/>
        </authorList>
    </citation>
    <scope>NUCLEOTIDE SEQUENCE [LARGE SCALE GENOMIC DNA]</scope>
    <source>
        <strain evidence="2 3">CPF-4</strain>
    </source>
</reference>
<dbReference type="Pfam" id="PF04101">
    <property type="entry name" value="Glyco_tran_28_C"/>
    <property type="match status" value="1"/>
</dbReference>
<comment type="caution">
    <text evidence="2">The sequence shown here is derived from an EMBL/GenBank/DDBJ whole genome shotgun (WGS) entry which is preliminary data.</text>
</comment>
<evidence type="ECO:0000313" key="3">
    <source>
        <dbReference type="Proteomes" id="UP001609821"/>
    </source>
</evidence>
<dbReference type="RefSeq" id="WP_395246449.1">
    <property type="nucleotide sequence ID" value="NZ_JBINXA010000003.1"/>
</dbReference>
<protein>
    <submittedName>
        <fullName evidence="2">UDP-2,4-diacetamido-2,4, 6-trideoxy-beta-L-altropyranose hydrolase</fullName>
        <ecNumber evidence="2">3.6.1.57</ecNumber>
    </submittedName>
</protein>
<gene>
    <name evidence="2" type="primary">pseG</name>
    <name evidence="2" type="ORF">ACHMWK_02100</name>
</gene>
<dbReference type="GO" id="GO:0016787">
    <property type="term" value="F:hydrolase activity"/>
    <property type="evidence" value="ECO:0007669"/>
    <property type="project" value="UniProtKB-KW"/>
</dbReference>
<dbReference type="Gene3D" id="3.40.50.2000">
    <property type="entry name" value="Glycogen Phosphorylase B"/>
    <property type="match status" value="1"/>
</dbReference>
<keyword evidence="3" id="KW-1185">Reference proteome</keyword>
<dbReference type="Gene3D" id="3.40.50.11190">
    <property type="match status" value="1"/>
</dbReference>
<keyword evidence="2" id="KW-0378">Hydrolase</keyword>
<dbReference type="PANTHER" id="PTHR21015">
    <property type="entry name" value="UDP-N-ACETYLGLUCOSAMINE--N-ACETYLMURAMYL-(PENTAPEPTIDE) PYROPHOSPHORYL-UNDECAPRENOL N-ACETYLGLUCOSAMINE TRANSFERASE 1"/>
    <property type="match status" value="1"/>
</dbReference>
<dbReference type="SUPFAM" id="SSF53756">
    <property type="entry name" value="UDP-Glycosyltransferase/glycogen phosphorylase"/>
    <property type="match status" value="1"/>
</dbReference>
<evidence type="ECO:0000313" key="2">
    <source>
        <dbReference type="EMBL" id="MFH6564787.1"/>
    </source>
</evidence>
<accession>A0ABW7LT28</accession>
<dbReference type="Proteomes" id="UP001609821">
    <property type="component" value="Unassembled WGS sequence"/>
</dbReference>
<dbReference type="EMBL" id="JBINXB010000002">
    <property type="protein sequence ID" value="MFH6564787.1"/>
    <property type="molecule type" value="Genomic_DNA"/>
</dbReference>
<feature type="domain" description="Glycosyl transferase family 28 C-terminal" evidence="1">
    <location>
        <begin position="216"/>
        <end position="351"/>
    </location>
</feature>
<dbReference type="PANTHER" id="PTHR21015:SF22">
    <property type="entry name" value="GLYCOSYLTRANSFERASE"/>
    <property type="match status" value="1"/>
</dbReference>
<sequence>MSKPAIRAALRVDASLQMGTGHVMRCLTLADSLKQQGGECQFICREHPGNLIEHIRNKGFQVHVLPLLAHAVEQTTINPSQLAHAAWLGATQEQDAAECAAILEQLTPDWLIVDHYALDARWETALMPRYRKLMVIDDLADRPHRCDLLLDQTFGRDAKDYAPWTPETCTLLCGSQYSLLRPEFANLRDFSLKRRETPQLEHLLITMGGVDKDNATGQILKALRSAELPANCNISVVMGSTAPWLDDVRQQANQMPWPTTVKVGISDMAQLMAESDLAIGAAGATSWERCCLGLPTIMVVLAENQKLAAQILEDAQAAVSLRLGQNLTTELAQVISTFTHDSYRLKNISTHARQITDGTGCQFVANTLNTLSL</sequence>